<dbReference type="InterPro" id="IPR040612">
    <property type="entry name" value="ArsA_HSP20-like"/>
</dbReference>
<organism evidence="4 5">
    <name type="scientific">Streptomyces polyrhachis</name>
    <dbReference type="NCBI Taxonomy" id="1282885"/>
    <lineage>
        <taxon>Bacteria</taxon>
        <taxon>Bacillati</taxon>
        <taxon>Actinomycetota</taxon>
        <taxon>Actinomycetes</taxon>
        <taxon>Kitasatosporales</taxon>
        <taxon>Streptomycetaceae</taxon>
        <taxon>Streptomyces</taxon>
    </lineage>
</organism>
<evidence type="ECO:0000313" key="5">
    <source>
        <dbReference type="Proteomes" id="UP001596413"/>
    </source>
</evidence>
<dbReference type="SUPFAM" id="SSF52540">
    <property type="entry name" value="P-loop containing nucleoside triphosphate hydrolases"/>
    <property type="match status" value="1"/>
</dbReference>
<proteinExistence type="inferred from homology"/>
<dbReference type="InterPro" id="IPR027417">
    <property type="entry name" value="P-loop_NTPase"/>
</dbReference>
<evidence type="ECO:0000256" key="1">
    <source>
        <dbReference type="ARBA" id="ARBA00011040"/>
    </source>
</evidence>
<dbReference type="InterPro" id="IPR025723">
    <property type="entry name" value="ArsA/GET3_ATPase-like"/>
</dbReference>
<reference evidence="5" key="1">
    <citation type="journal article" date="2019" name="Int. J. Syst. Evol. Microbiol.">
        <title>The Global Catalogue of Microorganisms (GCM) 10K type strain sequencing project: providing services to taxonomists for standard genome sequencing and annotation.</title>
        <authorList>
            <consortium name="The Broad Institute Genomics Platform"/>
            <consortium name="The Broad Institute Genome Sequencing Center for Infectious Disease"/>
            <person name="Wu L."/>
            <person name="Ma J."/>
        </authorList>
    </citation>
    <scope>NUCLEOTIDE SEQUENCE [LARGE SCALE GENOMIC DNA]</scope>
    <source>
        <strain evidence="5">CGMCC 1.13681</strain>
    </source>
</reference>
<dbReference type="Proteomes" id="UP001596413">
    <property type="component" value="Unassembled WGS sequence"/>
</dbReference>
<comment type="caution">
    <text evidence="4">The sequence shown here is derived from an EMBL/GenBank/DDBJ whole genome shotgun (WGS) entry which is preliminary data.</text>
</comment>
<keyword evidence="5" id="KW-1185">Reference proteome</keyword>
<dbReference type="Gene3D" id="3.40.50.300">
    <property type="entry name" value="P-loop containing nucleotide triphosphate hydrolases"/>
    <property type="match status" value="1"/>
</dbReference>
<dbReference type="Pfam" id="PF17886">
    <property type="entry name" value="ArsA_HSP20"/>
    <property type="match status" value="1"/>
</dbReference>
<dbReference type="PANTHER" id="PTHR10803">
    <property type="entry name" value="ARSENICAL PUMP-DRIVING ATPASE ARSENITE-TRANSLOCATING ATPASE"/>
    <property type="match status" value="1"/>
</dbReference>
<gene>
    <name evidence="4" type="ORF">ACFQLX_00930</name>
</gene>
<dbReference type="Gene3D" id="2.60.40.790">
    <property type="match status" value="1"/>
</dbReference>
<sequence length="390" mass="42233">MRTVLVTGFAGAGRTAVAAATARRDPSALLVTAEDVPGERVLRVDADAFLRRHLAALQERAAPVLEQLGADPLEAEELTGLAGAQSLALLDAWHTARACGRYELLVVDLPPLPQALRLLALPEELRRYLARLLPPRRQAARAALRPFLAQLAGIPAPTARLYAAAERWSARLDGLRAAVEAPGTTVRLVLEPGPRAVRELPALRARLALAGHTLDAVVANRVLPDSADPWLAGLVHEQRRALDELARQLPESGPRLYEVPHLGPGEPAALPVPDVPPAERPAEPWTVDDLLADEGVLRWRLPLPGARRGELELVRRGEELIVGLGPPGERYRRALRLPSALRRCVIERAGLHDGELRVRFAPDPALWPLPARLPAQLSEHGAPQEVPSKA</sequence>
<name>A0ABW2G7J6_9ACTN</name>
<dbReference type="EMBL" id="JBHSZO010000001">
    <property type="protein sequence ID" value="MFC7216742.1"/>
    <property type="molecule type" value="Genomic_DNA"/>
</dbReference>
<dbReference type="InterPro" id="IPR008978">
    <property type="entry name" value="HSP20-like_chaperone"/>
</dbReference>
<dbReference type="PANTHER" id="PTHR10803:SF3">
    <property type="entry name" value="ATPASE GET3"/>
    <property type="match status" value="1"/>
</dbReference>
<accession>A0ABW2G7J6</accession>
<evidence type="ECO:0000259" key="3">
    <source>
        <dbReference type="Pfam" id="PF17886"/>
    </source>
</evidence>
<evidence type="ECO:0000259" key="2">
    <source>
        <dbReference type="Pfam" id="PF02374"/>
    </source>
</evidence>
<feature type="domain" description="ArsA/GET3 Anion-transporting ATPase-like" evidence="2">
    <location>
        <begin position="44"/>
        <end position="243"/>
    </location>
</feature>
<feature type="domain" description="ArsA HSP20-like" evidence="3">
    <location>
        <begin position="297"/>
        <end position="360"/>
    </location>
</feature>
<dbReference type="Pfam" id="PF02374">
    <property type="entry name" value="ArsA_ATPase"/>
    <property type="match status" value="1"/>
</dbReference>
<dbReference type="RefSeq" id="WP_386410562.1">
    <property type="nucleotide sequence ID" value="NZ_JBHSZO010000001.1"/>
</dbReference>
<comment type="similarity">
    <text evidence="1">Belongs to the arsA ATPase family.</text>
</comment>
<protein>
    <submittedName>
        <fullName evidence="4">ArsA family ATPase</fullName>
    </submittedName>
</protein>
<evidence type="ECO:0000313" key="4">
    <source>
        <dbReference type="EMBL" id="MFC7216742.1"/>
    </source>
</evidence>
<dbReference type="InterPro" id="IPR016300">
    <property type="entry name" value="ATPase_ArsA/GET3"/>
</dbReference>